<accession>A0ABS4RSH1</accession>
<dbReference type="EMBL" id="JAGIKV010000007">
    <property type="protein sequence ID" value="MBP2245845.1"/>
    <property type="molecule type" value="Genomic_DNA"/>
</dbReference>
<proteinExistence type="predicted"/>
<protein>
    <submittedName>
        <fullName evidence="1">Uncharacterized protein</fullName>
    </submittedName>
</protein>
<reference evidence="1 2" key="1">
    <citation type="submission" date="2021-03" db="EMBL/GenBank/DDBJ databases">
        <title>Genomic Encyclopedia of Type Strains, Phase IV (KMG-IV): sequencing the most valuable type-strain genomes for metagenomic binning, comparative biology and taxonomic classification.</title>
        <authorList>
            <person name="Goeker M."/>
        </authorList>
    </citation>
    <scope>NUCLEOTIDE SEQUENCE [LARGE SCALE GENOMIC DNA]</scope>
    <source>
        <strain evidence="1 2">DSM 21292</strain>
    </source>
</reference>
<organism evidence="1 2">
    <name type="scientific">Paenibacillus xylanexedens</name>
    <dbReference type="NCBI Taxonomy" id="528191"/>
    <lineage>
        <taxon>Bacteria</taxon>
        <taxon>Bacillati</taxon>
        <taxon>Bacillota</taxon>
        <taxon>Bacilli</taxon>
        <taxon>Bacillales</taxon>
        <taxon>Paenibacillaceae</taxon>
        <taxon>Paenibacillus</taxon>
    </lineage>
</organism>
<sequence>MNTKVLPIHYPLISNYPQHAYYFSIISNNEKFLPWIYSNYLNMCFMESSNNCFLDYYAQTPEHHFHPCFVDSQRLLRSTILKYIPDIVEFLKDQIHFENYIWLHVNEYYIPGSPAYKKYSFPHAIFINGFDDNEQRFNISGFLKHRKYMCSYASYSEIEKSFYDFGKTHIDSDVTQHVNYMHLLKLHPNHHLGLPYQFDMKFVAEQIKDYFESKNLSLNFRSFYSHELYSDWTYGINILPRLKRQINLHLEDNKLIDVRPYYTLYNYKKLMVARIRYIQENKFFDFKSIFREGFKTLENKSEILLNLYIKYKISKEKKYIYQLMNLLDDLYLIEKVLLERLLNDFSDKKLL</sequence>
<name>A0ABS4RSH1_PAEXY</name>
<gene>
    <name evidence="1" type="ORF">J2Z28_002463</name>
</gene>
<evidence type="ECO:0000313" key="2">
    <source>
        <dbReference type="Proteomes" id="UP000810207"/>
    </source>
</evidence>
<evidence type="ECO:0000313" key="1">
    <source>
        <dbReference type="EMBL" id="MBP2245845.1"/>
    </source>
</evidence>
<dbReference type="Proteomes" id="UP000810207">
    <property type="component" value="Unassembled WGS sequence"/>
</dbReference>
<comment type="caution">
    <text evidence="1">The sequence shown here is derived from an EMBL/GenBank/DDBJ whole genome shotgun (WGS) entry which is preliminary data.</text>
</comment>
<dbReference type="RefSeq" id="WP_211082656.1">
    <property type="nucleotide sequence ID" value="NZ_JAGIKV010000007.1"/>
</dbReference>
<keyword evidence="2" id="KW-1185">Reference proteome</keyword>